<dbReference type="Gramene" id="Psat01G0423400-T1">
    <property type="protein sequence ID" value="KAI5446309.1"/>
    <property type="gene ID" value="KIW84_014234"/>
</dbReference>
<gene>
    <name evidence="5" type="ORF">KIW84_014234</name>
</gene>
<dbReference type="EMBL" id="JAMSHJ010000001">
    <property type="protein sequence ID" value="KAI5446309.1"/>
    <property type="molecule type" value="Genomic_DNA"/>
</dbReference>
<evidence type="ECO:0000259" key="4">
    <source>
        <dbReference type="PROSITE" id="PS50014"/>
    </source>
</evidence>
<comment type="caution">
    <text evidence="5">The sequence shown here is derived from an EMBL/GenBank/DDBJ whole genome shotgun (WGS) entry which is preliminary data.</text>
</comment>
<dbReference type="Pfam" id="PF14749">
    <property type="entry name" value="Acyl-CoA_ox_N"/>
    <property type="match status" value="1"/>
</dbReference>
<dbReference type="SUPFAM" id="SSF47370">
    <property type="entry name" value="Bromodomain"/>
    <property type="match status" value="1"/>
</dbReference>
<protein>
    <recommendedName>
        <fullName evidence="4">Bromo domain-containing protein</fullName>
    </recommendedName>
</protein>
<dbReference type="PRINTS" id="PR00503">
    <property type="entry name" value="BROMODOMAIN"/>
</dbReference>
<dbReference type="InterPro" id="IPR001487">
    <property type="entry name" value="Bromodomain"/>
</dbReference>
<evidence type="ECO:0000313" key="6">
    <source>
        <dbReference type="Proteomes" id="UP001058974"/>
    </source>
</evidence>
<dbReference type="PROSITE" id="PS50014">
    <property type="entry name" value="BROMODOMAIN_2"/>
    <property type="match status" value="1"/>
</dbReference>
<accession>A0A9D5BM50</accession>
<dbReference type="Gene3D" id="1.20.920.10">
    <property type="entry name" value="Bromodomain-like"/>
    <property type="match status" value="1"/>
</dbReference>
<name>A0A9D5BM50_PEA</name>
<evidence type="ECO:0000313" key="5">
    <source>
        <dbReference type="EMBL" id="KAI5446309.1"/>
    </source>
</evidence>
<dbReference type="SUPFAM" id="SSF56645">
    <property type="entry name" value="Acyl-CoA dehydrogenase NM domain-like"/>
    <property type="match status" value="1"/>
</dbReference>
<dbReference type="InterPro" id="IPR038336">
    <property type="entry name" value="NET_sf"/>
</dbReference>
<dbReference type="InterPro" id="IPR036427">
    <property type="entry name" value="Bromodomain-like_sf"/>
</dbReference>
<sequence>MVHNSEENPYNHSISIENLNRYKHFLYGLNTQVNQLEKQVKEVEQFYQSIDVQNNDCKNKGREKPPTGSKKPLQRASEEMQEEVMRHFSKMLSEITQHKWAWPFLEPVDVEGLGLDDYFEIIEKPMDFSTIKRKMNDKEGSGYKNVREIYADVRLIFNNAMKYNDEKSDIHVMAKTLLDKFEKKWLHLYPKVAKAESELSKEEARENLTKKLAQETAYANMTRKLSTEVGSLIFLQSCLSKADVTLTNLKTTMIAKCRKLSPREKLLLAAEITKLTPDNLRNALEMLNENNPNFQYSADNVTTEDVTLDLDYQGMFVPAIKGRTEEQQKKWLYLALKMQIIGCYVQTELGHGSNVQRLETTVTFDPKTDEFS</sequence>
<dbReference type="InterPro" id="IPR009100">
    <property type="entry name" value="AcylCoA_DH/oxidase_NM_dom_sf"/>
</dbReference>
<feature type="region of interest" description="Disordered" evidence="3">
    <location>
        <begin position="55"/>
        <end position="80"/>
    </location>
</feature>
<organism evidence="5 6">
    <name type="scientific">Pisum sativum</name>
    <name type="common">Garden pea</name>
    <name type="synonym">Lathyrus oleraceus</name>
    <dbReference type="NCBI Taxonomy" id="3888"/>
    <lineage>
        <taxon>Eukaryota</taxon>
        <taxon>Viridiplantae</taxon>
        <taxon>Streptophyta</taxon>
        <taxon>Embryophyta</taxon>
        <taxon>Tracheophyta</taxon>
        <taxon>Spermatophyta</taxon>
        <taxon>Magnoliopsida</taxon>
        <taxon>eudicotyledons</taxon>
        <taxon>Gunneridae</taxon>
        <taxon>Pentapetalae</taxon>
        <taxon>rosids</taxon>
        <taxon>fabids</taxon>
        <taxon>Fabales</taxon>
        <taxon>Fabaceae</taxon>
        <taxon>Papilionoideae</taxon>
        <taxon>50 kb inversion clade</taxon>
        <taxon>NPAAA clade</taxon>
        <taxon>Hologalegina</taxon>
        <taxon>IRL clade</taxon>
        <taxon>Fabeae</taxon>
        <taxon>Lathyrus</taxon>
    </lineage>
</organism>
<evidence type="ECO:0000256" key="2">
    <source>
        <dbReference type="PROSITE-ProRule" id="PRU00035"/>
    </source>
</evidence>
<dbReference type="Proteomes" id="UP001058974">
    <property type="component" value="Chromosome 1"/>
</dbReference>
<dbReference type="SMART" id="SM00297">
    <property type="entry name" value="BROMO"/>
    <property type="match status" value="1"/>
</dbReference>
<dbReference type="InterPro" id="IPR046373">
    <property type="entry name" value="Acyl-CoA_Oxase/DH_mid-dom_sf"/>
</dbReference>
<dbReference type="InterPro" id="IPR029320">
    <property type="entry name" value="Acyl-CoA_ox_N"/>
</dbReference>
<dbReference type="Gene3D" id="1.20.1270.220">
    <property type="match status" value="1"/>
</dbReference>
<reference evidence="5 6" key="1">
    <citation type="journal article" date="2022" name="Nat. Genet.">
        <title>Improved pea reference genome and pan-genome highlight genomic features and evolutionary characteristics.</title>
        <authorList>
            <person name="Yang T."/>
            <person name="Liu R."/>
            <person name="Luo Y."/>
            <person name="Hu S."/>
            <person name="Wang D."/>
            <person name="Wang C."/>
            <person name="Pandey M.K."/>
            <person name="Ge S."/>
            <person name="Xu Q."/>
            <person name="Li N."/>
            <person name="Li G."/>
            <person name="Huang Y."/>
            <person name="Saxena R.K."/>
            <person name="Ji Y."/>
            <person name="Li M."/>
            <person name="Yan X."/>
            <person name="He Y."/>
            <person name="Liu Y."/>
            <person name="Wang X."/>
            <person name="Xiang C."/>
            <person name="Varshney R.K."/>
            <person name="Ding H."/>
            <person name="Gao S."/>
            <person name="Zong X."/>
        </authorList>
    </citation>
    <scope>NUCLEOTIDE SEQUENCE [LARGE SCALE GENOMIC DNA]</scope>
    <source>
        <strain evidence="5 6">cv. Zhongwan 6</strain>
    </source>
</reference>
<dbReference type="GO" id="GO:0016627">
    <property type="term" value="F:oxidoreductase activity, acting on the CH-CH group of donors"/>
    <property type="evidence" value="ECO:0007669"/>
    <property type="project" value="InterPro"/>
</dbReference>
<feature type="domain" description="Bromo" evidence="4">
    <location>
        <begin position="96"/>
        <end position="171"/>
    </location>
</feature>
<evidence type="ECO:0000256" key="3">
    <source>
        <dbReference type="SAM" id="MobiDB-lite"/>
    </source>
</evidence>
<proteinExistence type="predicted"/>
<keyword evidence="6" id="KW-1185">Reference proteome</keyword>
<dbReference type="Gene3D" id="2.40.110.10">
    <property type="entry name" value="Butyryl-CoA Dehydrogenase, subunit A, domain 2"/>
    <property type="match status" value="1"/>
</dbReference>
<keyword evidence="1 2" id="KW-0103">Bromodomain</keyword>
<dbReference type="Pfam" id="PF00439">
    <property type="entry name" value="Bromodomain"/>
    <property type="match status" value="1"/>
</dbReference>
<evidence type="ECO:0000256" key="1">
    <source>
        <dbReference type="ARBA" id="ARBA00023117"/>
    </source>
</evidence>
<dbReference type="AlphaFoldDB" id="A0A9D5BM50"/>
<dbReference type="PANTHER" id="PTHR45926">
    <property type="entry name" value="OSJNBA0053K19.4 PROTEIN"/>
    <property type="match status" value="1"/>
</dbReference>